<organism evidence="5">
    <name type="scientific">hydrothermal vent metagenome</name>
    <dbReference type="NCBI Taxonomy" id="652676"/>
    <lineage>
        <taxon>unclassified sequences</taxon>
        <taxon>metagenomes</taxon>
        <taxon>ecological metagenomes</taxon>
    </lineage>
</organism>
<sequence>MIAFICALALVVHPLITSGLVAGFELQVSAVHSAVLTAAMAPRVNGYIFAGMYGQAERVAAPSILIGTVLSMSSVRNWLGVLP</sequence>
<keyword evidence="3" id="KW-1133">Transmembrane helix</keyword>
<evidence type="ECO:0000256" key="1">
    <source>
        <dbReference type="ARBA" id="ARBA00004141"/>
    </source>
</evidence>
<keyword evidence="2" id="KW-0812">Transmembrane</keyword>
<comment type="subcellular location">
    <subcellularLocation>
        <location evidence="1">Membrane</location>
        <topology evidence="1">Multi-pass membrane protein</topology>
    </subcellularLocation>
</comment>
<reference evidence="5" key="1">
    <citation type="submission" date="2018-06" db="EMBL/GenBank/DDBJ databases">
        <authorList>
            <person name="Zhirakovskaya E."/>
        </authorList>
    </citation>
    <scope>NUCLEOTIDE SEQUENCE</scope>
</reference>
<keyword evidence="4" id="KW-0472">Membrane</keyword>
<dbReference type="Pfam" id="PF03547">
    <property type="entry name" value="Mem_trans"/>
    <property type="match status" value="1"/>
</dbReference>
<dbReference type="EMBL" id="UOEG01000190">
    <property type="protein sequence ID" value="VAV99246.1"/>
    <property type="molecule type" value="Genomic_DNA"/>
</dbReference>
<proteinExistence type="predicted"/>
<dbReference type="InterPro" id="IPR004776">
    <property type="entry name" value="Mem_transp_PIN-like"/>
</dbReference>
<evidence type="ECO:0000256" key="4">
    <source>
        <dbReference type="ARBA" id="ARBA00023136"/>
    </source>
</evidence>
<accession>A0A3B0SE89</accession>
<gene>
    <name evidence="5" type="ORF">MNBD_ALPHA07-1276</name>
</gene>
<protein>
    <submittedName>
        <fullName evidence="5">Uncharacterized protein</fullName>
    </submittedName>
</protein>
<dbReference type="GO" id="GO:0016020">
    <property type="term" value="C:membrane"/>
    <property type="evidence" value="ECO:0007669"/>
    <property type="project" value="UniProtKB-SubCell"/>
</dbReference>
<evidence type="ECO:0000256" key="3">
    <source>
        <dbReference type="ARBA" id="ARBA00022989"/>
    </source>
</evidence>
<dbReference type="AlphaFoldDB" id="A0A3B0SE89"/>
<evidence type="ECO:0000256" key="2">
    <source>
        <dbReference type="ARBA" id="ARBA00022692"/>
    </source>
</evidence>
<evidence type="ECO:0000313" key="5">
    <source>
        <dbReference type="EMBL" id="VAV99246.1"/>
    </source>
</evidence>
<name>A0A3B0SE89_9ZZZZ</name>
<dbReference type="GO" id="GO:0055085">
    <property type="term" value="P:transmembrane transport"/>
    <property type="evidence" value="ECO:0007669"/>
    <property type="project" value="InterPro"/>
</dbReference>